<proteinExistence type="predicted"/>
<dbReference type="EMBL" id="JAVRJZ010000019">
    <property type="protein sequence ID" value="KAK2707099.1"/>
    <property type="molecule type" value="Genomic_DNA"/>
</dbReference>
<reference evidence="4" key="1">
    <citation type="submission" date="2023-07" db="EMBL/GenBank/DDBJ databases">
        <title>Chromosome-level genome assembly of Artemia franciscana.</title>
        <authorList>
            <person name="Jo E."/>
        </authorList>
    </citation>
    <scope>NUCLEOTIDE SEQUENCE</scope>
    <source>
        <tissue evidence="4">Whole body</tissue>
    </source>
</reference>
<accession>A0AA88HK21</accession>
<protein>
    <submittedName>
        <fullName evidence="4">Uncharacterized protein</fullName>
    </submittedName>
</protein>
<evidence type="ECO:0000313" key="5">
    <source>
        <dbReference type="Proteomes" id="UP001187531"/>
    </source>
</evidence>
<evidence type="ECO:0000256" key="1">
    <source>
        <dbReference type="SAM" id="Coils"/>
    </source>
</evidence>
<evidence type="ECO:0000256" key="3">
    <source>
        <dbReference type="SAM" id="SignalP"/>
    </source>
</evidence>
<dbReference type="AlphaFoldDB" id="A0AA88HK21"/>
<gene>
    <name evidence="4" type="ORF">QYM36_014952</name>
</gene>
<dbReference type="EMBL" id="JAVRJZ010000019">
    <property type="protein sequence ID" value="KAK2707101.1"/>
    <property type="molecule type" value="Genomic_DNA"/>
</dbReference>
<organism evidence="4 5">
    <name type="scientific">Artemia franciscana</name>
    <name type="common">Brine shrimp</name>
    <name type="synonym">Artemia sanfranciscana</name>
    <dbReference type="NCBI Taxonomy" id="6661"/>
    <lineage>
        <taxon>Eukaryota</taxon>
        <taxon>Metazoa</taxon>
        <taxon>Ecdysozoa</taxon>
        <taxon>Arthropoda</taxon>
        <taxon>Crustacea</taxon>
        <taxon>Branchiopoda</taxon>
        <taxon>Anostraca</taxon>
        <taxon>Artemiidae</taxon>
        <taxon>Artemia</taxon>
    </lineage>
</organism>
<name>A0AA88HK21_ARTSF</name>
<keyword evidence="5" id="KW-1185">Reference proteome</keyword>
<feature type="chain" id="PRO_5041851716" evidence="3">
    <location>
        <begin position="18"/>
        <end position="466"/>
    </location>
</feature>
<feature type="signal peptide" evidence="3">
    <location>
        <begin position="1"/>
        <end position="17"/>
    </location>
</feature>
<evidence type="ECO:0000256" key="2">
    <source>
        <dbReference type="SAM" id="MobiDB-lite"/>
    </source>
</evidence>
<dbReference type="Proteomes" id="UP001187531">
    <property type="component" value="Unassembled WGS sequence"/>
</dbReference>
<sequence length="466" mass="52933">MKLQLICIYACLSHVLAESTDITNPENDPEFIREPKLIADQLHKENQVHETGDDSTQITESVFVNGTTDPPVQPEDVPKETFPKMFSGNDKLETALESLKDHSDKILIGSHHHPIPTPPSVDLTDSDDTKLQEEVKRLSDIILLQGQEMAHMREELSRATETLSLSSPGKNLDESHLQTISWLQSYVREIREEIDDLYTAINVTQSLERQAHEDARLDVMNKELSRVRHDLTGLTLYNEGVKSELSELASSVHRLEAMQTSVTDRINELADKYTVFEEVHHKEDEPKATSEELAGTQTTESAVQTTGKHHHIHHHRPVQHRFLLDLHKTVDTLNEKLVDLESKNKKMSEAFENNVKKLGNLSSTLTGIEDSFGKDVSALREITSSLQDNITQVHTRVSGMLEFYEKPQASQDEETEASDENKHEKEKKKKSGKDKSKEQKDKSKKSKKKNHEETDDESTNKSDEED</sequence>
<feature type="compositionally biased region" description="Polar residues" evidence="2">
    <location>
        <begin position="295"/>
        <end position="306"/>
    </location>
</feature>
<evidence type="ECO:0000313" key="4">
    <source>
        <dbReference type="EMBL" id="KAK2707101.1"/>
    </source>
</evidence>
<comment type="caution">
    <text evidence="4">The sequence shown here is derived from an EMBL/GenBank/DDBJ whole genome shotgun (WGS) entry which is preliminary data.</text>
</comment>
<feature type="region of interest" description="Disordered" evidence="2">
    <location>
        <begin position="404"/>
        <end position="466"/>
    </location>
</feature>
<keyword evidence="1" id="KW-0175">Coiled coil</keyword>
<keyword evidence="3" id="KW-0732">Signal</keyword>
<feature type="coiled-coil region" evidence="1">
    <location>
        <begin position="323"/>
        <end position="350"/>
    </location>
</feature>
<feature type="region of interest" description="Disordered" evidence="2">
    <location>
        <begin position="280"/>
        <end position="306"/>
    </location>
</feature>
<feature type="compositionally biased region" description="Basic and acidic residues" evidence="2">
    <location>
        <begin position="280"/>
        <end position="290"/>
    </location>
</feature>